<evidence type="ECO:0000256" key="1">
    <source>
        <dbReference type="SAM" id="MobiDB-lite"/>
    </source>
</evidence>
<feature type="non-terminal residue" evidence="2">
    <location>
        <position position="1"/>
    </location>
</feature>
<comment type="caution">
    <text evidence="2">The sequence shown here is derived from an EMBL/GenBank/DDBJ whole genome shotgun (WGS) entry which is preliminary data.</text>
</comment>
<organism evidence="2 3">
    <name type="scientific">Blastomyces parvus</name>
    <dbReference type="NCBI Taxonomy" id="2060905"/>
    <lineage>
        <taxon>Eukaryota</taxon>
        <taxon>Fungi</taxon>
        <taxon>Dikarya</taxon>
        <taxon>Ascomycota</taxon>
        <taxon>Pezizomycotina</taxon>
        <taxon>Eurotiomycetes</taxon>
        <taxon>Eurotiomycetidae</taxon>
        <taxon>Onygenales</taxon>
        <taxon>Ajellomycetaceae</taxon>
        <taxon>Blastomyces</taxon>
    </lineage>
</organism>
<dbReference type="EMBL" id="PDNC01000265">
    <property type="protein sequence ID" value="PGG95175.1"/>
    <property type="molecule type" value="Genomic_DNA"/>
</dbReference>
<feature type="compositionally biased region" description="Polar residues" evidence="1">
    <location>
        <begin position="60"/>
        <end position="76"/>
    </location>
</feature>
<protein>
    <submittedName>
        <fullName evidence="2">Uncharacterized protein</fullName>
    </submittedName>
</protein>
<feature type="region of interest" description="Disordered" evidence="1">
    <location>
        <begin position="50"/>
        <end position="76"/>
    </location>
</feature>
<proteinExistence type="predicted"/>
<reference evidence="2 3" key="1">
    <citation type="submission" date="2017-10" db="EMBL/GenBank/DDBJ databases">
        <title>Comparative genomics in systemic dimorphic fungi from Ajellomycetaceae.</title>
        <authorList>
            <person name="Munoz J.F."/>
            <person name="Mcewen J.G."/>
            <person name="Clay O.K."/>
            <person name="Cuomo C.A."/>
        </authorList>
    </citation>
    <scope>NUCLEOTIDE SEQUENCE [LARGE SCALE GENOMIC DNA]</scope>
    <source>
        <strain evidence="2 3">UAMH130</strain>
    </source>
</reference>
<keyword evidence="3" id="KW-1185">Reference proteome</keyword>
<evidence type="ECO:0000313" key="2">
    <source>
        <dbReference type="EMBL" id="PGG95175.1"/>
    </source>
</evidence>
<dbReference type="Proteomes" id="UP000224080">
    <property type="component" value="Unassembled WGS sequence"/>
</dbReference>
<evidence type="ECO:0000313" key="3">
    <source>
        <dbReference type="Proteomes" id="UP000224080"/>
    </source>
</evidence>
<dbReference type="STRING" id="2060905.A0A2B7WES5"/>
<feature type="region of interest" description="Disordered" evidence="1">
    <location>
        <begin position="1"/>
        <end position="34"/>
    </location>
</feature>
<feature type="region of interest" description="Disordered" evidence="1">
    <location>
        <begin position="153"/>
        <end position="173"/>
    </location>
</feature>
<feature type="compositionally biased region" description="Polar residues" evidence="1">
    <location>
        <begin position="25"/>
        <end position="34"/>
    </location>
</feature>
<dbReference type="AlphaFoldDB" id="A0A2B7WES5"/>
<name>A0A2B7WES5_9EURO</name>
<sequence>TDYPTAYPTGAYPTDTETDYPTVDPTGTDTVYPTDTATVYPTDTVTDYPTAYPTGAYPTDTGSDYPTVDPTGTDTVYPTGYPTGAYPTDDESDCPEIPYPTDTETDYPTVDPTGTVTDYPTAYPTVTTQLSILPALRPGIPPVSTLLAQRRPTQPALNTQPNQHPQSQPHTLQHTVQGESVVQPHPVLSQLDHSQFTPVTPSKPLRVVGTLQLSQPHTVAETDALLRLHPLLQVQEPVTQAPLDRESTRQARHHQSTPPAALPQHL</sequence>
<feature type="region of interest" description="Disordered" evidence="1">
    <location>
        <begin position="240"/>
        <end position="266"/>
    </location>
</feature>
<accession>A0A2B7WES5</accession>
<gene>
    <name evidence="2" type="ORF">GX51_08315</name>
</gene>